<evidence type="ECO:0000256" key="8">
    <source>
        <dbReference type="SAM" id="MobiDB-lite"/>
    </source>
</evidence>
<dbReference type="RefSeq" id="WP_207118239.1">
    <property type="nucleotide sequence ID" value="NZ_JAFLEQ010000003.1"/>
</dbReference>
<dbReference type="EMBL" id="JAFLEQ010000003">
    <property type="protein sequence ID" value="MBN9643542.1"/>
    <property type="molecule type" value="Genomic_DNA"/>
</dbReference>
<feature type="transmembrane region" description="Helical" evidence="7">
    <location>
        <begin position="173"/>
        <end position="198"/>
    </location>
</feature>
<evidence type="ECO:0000313" key="11">
    <source>
        <dbReference type="Proteomes" id="UP000664332"/>
    </source>
</evidence>
<keyword evidence="5 7" id="KW-1133">Transmembrane helix</keyword>
<dbReference type="InterPro" id="IPR032818">
    <property type="entry name" value="DedA-like"/>
</dbReference>
<keyword evidence="11" id="KW-1185">Reference proteome</keyword>
<dbReference type="Pfam" id="PF09335">
    <property type="entry name" value="VTT_dom"/>
    <property type="match status" value="1"/>
</dbReference>
<feature type="transmembrane region" description="Helical" evidence="7">
    <location>
        <begin position="52"/>
        <end position="75"/>
    </location>
</feature>
<dbReference type="GO" id="GO:0005886">
    <property type="term" value="C:plasma membrane"/>
    <property type="evidence" value="ECO:0007669"/>
    <property type="project" value="UniProtKB-SubCell"/>
</dbReference>
<keyword evidence="6 7" id="KW-0472">Membrane</keyword>
<proteinExistence type="inferred from homology"/>
<protein>
    <submittedName>
        <fullName evidence="10">DedA family protein</fullName>
    </submittedName>
</protein>
<evidence type="ECO:0000259" key="9">
    <source>
        <dbReference type="Pfam" id="PF09335"/>
    </source>
</evidence>
<comment type="subcellular location">
    <subcellularLocation>
        <location evidence="1 7">Cell membrane</location>
        <topology evidence="1 7">Multi-pass membrane protein</topology>
    </subcellularLocation>
</comment>
<evidence type="ECO:0000256" key="6">
    <source>
        <dbReference type="ARBA" id="ARBA00023136"/>
    </source>
</evidence>
<dbReference type="PANTHER" id="PTHR30353:SF0">
    <property type="entry name" value="TRANSMEMBRANE PROTEIN"/>
    <property type="match status" value="1"/>
</dbReference>
<evidence type="ECO:0000256" key="5">
    <source>
        <dbReference type="ARBA" id="ARBA00022989"/>
    </source>
</evidence>
<feature type="region of interest" description="Disordered" evidence="8">
    <location>
        <begin position="213"/>
        <end position="236"/>
    </location>
</feature>
<dbReference type="Proteomes" id="UP000664332">
    <property type="component" value="Unassembled WGS sequence"/>
</dbReference>
<evidence type="ECO:0000256" key="3">
    <source>
        <dbReference type="ARBA" id="ARBA00022475"/>
    </source>
</evidence>
<feature type="compositionally biased region" description="Basic residues" evidence="8">
    <location>
        <begin position="213"/>
        <end position="226"/>
    </location>
</feature>
<accession>A0A939E0Z8</accession>
<keyword evidence="3 7" id="KW-1003">Cell membrane</keyword>
<sequence length="236" mass="26193">MFDVDTLVSSFGLLGICLIVFCETGVLIGFIFPGDTLLFTAGIMAHAPQPFAPLWALLVFIPAAAALGDQVGYLIGKRVGRRIMQSRAIGWMGPEAVEKTNHFFRRFGPVTVLLARFIGVVRTLTPVTAGIAHMNHRVFTIFSVLGSILWGAGLTLLGYAMGEIPLVQEFIHWFIIAGLLTVILPASLKLGAVTYRYLLEKQHRAARTARRYQRRHIDRHSAHPRPRPQLPSNERV</sequence>
<feature type="transmembrane region" description="Helical" evidence="7">
    <location>
        <begin position="12"/>
        <end position="32"/>
    </location>
</feature>
<organism evidence="10 11">
    <name type="scientific">Corynebacterium mendelii</name>
    <dbReference type="NCBI Taxonomy" id="2765362"/>
    <lineage>
        <taxon>Bacteria</taxon>
        <taxon>Bacillati</taxon>
        <taxon>Actinomycetota</taxon>
        <taxon>Actinomycetes</taxon>
        <taxon>Mycobacteriales</taxon>
        <taxon>Corynebacteriaceae</taxon>
        <taxon>Corynebacterium</taxon>
    </lineage>
</organism>
<comment type="caution">
    <text evidence="10">The sequence shown here is derived from an EMBL/GenBank/DDBJ whole genome shotgun (WGS) entry which is preliminary data.</text>
</comment>
<feature type="transmembrane region" description="Helical" evidence="7">
    <location>
        <begin position="138"/>
        <end position="161"/>
    </location>
</feature>
<evidence type="ECO:0000256" key="2">
    <source>
        <dbReference type="ARBA" id="ARBA00010792"/>
    </source>
</evidence>
<name>A0A939E0Z8_9CORY</name>
<feature type="domain" description="VTT" evidence="9">
    <location>
        <begin position="32"/>
        <end position="159"/>
    </location>
</feature>
<evidence type="ECO:0000256" key="4">
    <source>
        <dbReference type="ARBA" id="ARBA00022692"/>
    </source>
</evidence>
<reference evidence="10" key="1">
    <citation type="submission" date="2021-03" db="EMBL/GenBank/DDBJ databases">
        <authorList>
            <person name="Sun Q."/>
        </authorList>
    </citation>
    <scope>NUCLEOTIDE SEQUENCE</scope>
    <source>
        <strain evidence="10">CCM 8862</strain>
    </source>
</reference>
<gene>
    <name evidence="10" type="ORF">JZY06_02700</name>
</gene>
<evidence type="ECO:0000313" key="10">
    <source>
        <dbReference type="EMBL" id="MBN9643542.1"/>
    </source>
</evidence>
<dbReference type="InterPro" id="IPR032816">
    <property type="entry name" value="VTT_dom"/>
</dbReference>
<keyword evidence="4 7" id="KW-0812">Transmembrane</keyword>
<evidence type="ECO:0000256" key="7">
    <source>
        <dbReference type="RuleBase" id="RU367016"/>
    </source>
</evidence>
<dbReference type="PANTHER" id="PTHR30353">
    <property type="entry name" value="INNER MEMBRANE PROTEIN DEDA-RELATED"/>
    <property type="match status" value="1"/>
</dbReference>
<evidence type="ECO:0000256" key="1">
    <source>
        <dbReference type="ARBA" id="ARBA00004651"/>
    </source>
</evidence>
<comment type="similarity">
    <text evidence="2 7">Belongs to the DedA family.</text>
</comment>
<dbReference type="AlphaFoldDB" id="A0A939E0Z8"/>